<evidence type="ECO:0000313" key="1">
    <source>
        <dbReference type="EMBL" id="KAK9153259.1"/>
    </source>
</evidence>
<reference evidence="1 2" key="1">
    <citation type="submission" date="2024-01" db="EMBL/GenBank/DDBJ databases">
        <title>Genome assemblies of Stephania.</title>
        <authorList>
            <person name="Yang L."/>
        </authorList>
    </citation>
    <scope>NUCLEOTIDE SEQUENCE [LARGE SCALE GENOMIC DNA]</scope>
    <source>
        <strain evidence="1">QJT</strain>
        <tissue evidence="1">Leaf</tissue>
    </source>
</reference>
<organism evidence="1 2">
    <name type="scientific">Stephania japonica</name>
    <dbReference type="NCBI Taxonomy" id="461633"/>
    <lineage>
        <taxon>Eukaryota</taxon>
        <taxon>Viridiplantae</taxon>
        <taxon>Streptophyta</taxon>
        <taxon>Embryophyta</taxon>
        <taxon>Tracheophyta</taxon>
        <taxon>Spermatophyta</taxon>
        <taxon>Magnoliopsida</taxon>
        <taxon>Ranunculales</taxon>
        <taxon>Menispermaceae</taxon>
        <taxon>Menispermoideae</taxon>
        <taxon>Cissampelideae</taxon>
        <taxon>Stephania</taxon>
    </lineage>
</organism>
<comment type="caution">
    <text evidence="1">The sequence shown here is derived from an EMBL/GenBank/DDBJ whole genome shotgun (WGS) entry which is preliminary data.</text>
</comment>
<accession>A0AAP0KKG6</accession>
<dbReference type="AlphaFoldDB" id="A0AAP0KKG6"/>
<evidence type="ECO:0000313" key="2">
    <source>
        <dbReference type="Proteomes" id="UP001417504"/>
    </source>
</evidence>
<dbReference type="EMBL" id="JBBNAE010000001">
    <property type="protein sequence ID" value="KAK9153259.1"/>
    <property type="molecule type" value="Genomic_DNA"/>
</dbReference>
<name>A0AAP0KKG6_9MAGN</name>
<dbReference type="Proteomes" id="UP001417504">
    <property type="component" value="Unassembled WGS sequence"/>
</dbReference>
<keyword evidence="2" id="KW-1185">Reference proteome</keyword>
<gene>
    <name evidence="1" type="ORF">Sjap_000739</name>
</gene>
<sequence length="95" mass="10786">MQRHHTSSEAVLKMGFALIQSQPPIKPNLVSNSKIRTTNSVQFCSAQFPRSPTLPSFLVKQRFKEKRFFSTHFSPKASSTSSAGSLEYRWNLLQV</sequence>
<proteinExistence type="predicted"/>
<protein>
    <submittedName>
        <fullName evidence="1">Uncharacterized protein</fullName>
    </submittedName>
</protein>